<dbReference type="Pfam" id="PF00589">
    <property type="entry name" value="Phage_integrase"/>
    <property type="match status" value="1"/>
</dbReference>
<protein>
    <submittedName>
        <fullName evidence="3">Tyrosine recombinase XerC</fullName>
    </submittedName>
</protein>
<dbReference type="PANTHER" id="PTHR30349">
    <property type="entry name" value="PHAGE INTEGRASE-RELATED"/>
    <property type="match status" value="1"/>
</dbReference>
<organism evidence="3 4">
    <name type="scientific">Tautonia plasticadhaerens</name>
    <dbReference type="NCBI Taxonomy" id="2527974"/>
    <lineage>
        <taxon>Bacteria</taxon>
        <taxon>Pseudomonadati</taxon>
        <taxon>Planctomycetota</taxon>
        <taxon>Planctomycetia</taxon>
        <taxon>Isosphaerales</taxon>
        <taxon>Isosphaeraceae</taxon>
        <taxon>Tautonia</taxon>
    </lineage>
</organism>
<dbReference type="Proteomes" id="UP000317835">
    <property type="component" value="Chromosome"/>
</dbReference>
<dbReference type="GO" id="GO:0015074">
    <property type="term" value="P:DNA integration"/>
    <property type="evidence" value="ECO:0007669"/>
    <property type="project" value="InterPro"/>
</dbReference>
<proteinExistence type="predicted"/>
<feature type="domain" description="Tyr recombinase" evidence="2">
    <location>
        <begin position="2"/>
        <end position="214"/>
    </location>
</feature>
<dbReference type="RefSeq" id="WP_145274973.1">
    <property type="nucleotide sequence ID" value="NZ_CP036426.1"/>
</dbReference>
<dbReference type="InterPro" id="IPR002104">
    <property type="entry name" value="Integrase_catalytic"/>
</dbReference>
<sequence>MLKRRALTVDELRRLLEATLVRALRERQLVRAVPNKGKPVARVKPVVRARLERLGRERALLYKAAFYTGFRRGELREMRVNHLTLDGSAPRISLPKELTKNKRDAHIPLRADFASELTRWIDVAGLGQGDRLFMVPKRIALVMRKDLEFAGIAYRDDRGRVADFHSLRKCMATHLNTQGVPIVTAKELLRHGTVELTAGVYNDAESHDLRTAVSKLPVL</sequence>
<dbReference type="Gene3D" id="1.10.443.10">
    <property type="entry name" value="Intergrase catalytic core"/>
    <property type="match status" value="1"/>
</dbReference>
<dbReference type="GO" id="GO:0006310">
    <property type="term" value="P:DNA recombination"/>
    <property type="evidence" value="ECO:0007669"/>
    <property type="project" value="UniProtKB-KW"/>
</dbReference>
<keyword evidence="1" id="KW-0233">DNA recombination</keyword>
<evidence type="ECO:0000313" key="3">
    <source>
        <dbReference type="EMBL" id="QDV37330.1"/>
    </source>
</evidence>
<dbReference type="InterPro" id="IPR013762">
    <property type="entry name" value="Integrase-like_cat_sf"/>
</dbReference>
<dbReference type="KEGG" id="tpla:ElP_52660"/>
<dbReference type="PANTHER" id="PTHR30349:SF64">
    <property type="entry name" value="PROPHAGE INTEGRASE INTD-RELATED"/>
    <property type="match status" value="1"/>
</dbReference>
<accession>A0A518H904</accession>
<dbReference type="GO" id="GO:0003677">
    <property type="term" value="F:DNA binding"/>
    <property type="evidence" value="ECO:0007669"/>
    <property type="project" value="InterPro"/>
</dbReference>
<keyword evidence="4" id="KW-1185">Reference proteome</keyword>
<gene>
    <name evidence="3" type="primary">xerC_2</name>
    <name evidence="3" type="ORF">ElP_52660</name>
</gene>
<dbReference type="EMBL" id="CP036426">
    <property type="protein sequence ID" value="QDV37330.1"/>
    <property type="molecule type" value="Genomic_DNA"/>
</dbReference>
<dbReference type="SUPFAM" id="SSF56349">
    <property type="entry name" value="DNA breaking-rejoining enzymes"/>
    <property type="match status" value="1"/>
</dbReference>
<dbReference type="PROSITE" id="PS51898">
    <property type="entry name" value="TYR_RECOMBINASE"/>
    <property type="match status" value="1"/>
</dbReference>
<reference evidence="3 4" key="1">
    <citation type="submission" date="2019-02" db="EMBL/GenBank/DDBJ databases">
        <title>Deep-cultivation of Planctomycetes and their phenomic and genomic characterization uncovers novel biology.</title>
        <authorList>
            <person name="Wiegand S."/>
            <person name="Jogler M."/>
            <person name="Boedeker C."/>
            <person name="Pinto D."/>
            <person name="Vollmers J."/>
            <person name="Rivas-Marin E."/>
            <person name="Kohn T."/>
            <person name="Peeters S.H."/>
            <person name="Heuer A."/>
            <person name="Rast P."/>
            <person name="Oberbeckmann S."/>
            <person name="Bunk B."/>
            <person name="Jeske O."/>
            <person name="Meyerdierks A."/>
            <person name="Storesund J.E."/>
            <person name="Kallscheuer N."/>
            <person name="Luecker S."/>
            <person name="Lage O.M."/>
            <person name="Pohl T."/>
            <person name="Merkel B.J."/>
            <person name="Hornburger P."/>
            <person name="Mueller R.-W."/>
            <person name="Bruemmer F."/>
            <person name="Labrenz M."/>
            <person name="Spormann A.M."/>
            <person name="Op den Camp H."/>
            <person name="Overmann J."/>
            <person name="Amann R."/>
            <person name="Jetten M.S.M."/>
            <person name="Mascher T."/>
            <person name="Medema M.H."/>
            <person name="Devos D.P."/>
            <person name="Kaster A.-K."/>
            <person name="Ovreas L."/>
            <person name="Rohde M."/>
            <person name="Galperin M.Y."/>
            <person name="Jogler C."/>
        </authorList>
    </citation>
    <scope>NUCLEOTIDE SEQUENCE [LARGE SCALE GENOMIC DNA]</scope>
    <source>
        <strain evidence="3 4">ElP</strain>
    </source>
</reference>
<dbReference type="AlphaFoldDB" id="A0A518H904"/>
<dbReference type="InterPro" id="IPR050090">
    <property type="entry name" value="Tyrosine_recombinase_XerCD"/>
</dbReference>
<name>A0A518H904_9BACT</name>
<evidence type="ECO:0000313" key="4">
    <source>
        <dbReference type="Proteomes" id="UP000317835"/>
    </source>
</evidence>
<dbReference type="OrthoDB" id="292546at2"/>
<dbReference type="CDD" id="cd00397">
    <property type="entry name" value="DNA_BRE_C"/>
    <property type="match status" value="1"/>
</dbReference>
<evidence type="ECO:0000256" key="1">
    <source>
        <dbReference type="ARBA" id="ARBA00023172"/>
    </source>
</evidence>
<evidence type="ECO:0000259" key="2">
    <source>
        <dbReference type="PROSITE" id="PS51898"/>
    </source>
</evidence>
<dbReference type="InterPro" id="IPR011010">
    <property type="entry name" value="DNA_brk_join_enz"/>
</dbReference>